<name>A0A1I6RGD7_9BACI</name>
<dbReference type="OrthoDB" id="2988956at2"/>
<sequence length="142" mass="16948">MDHLTQKPDHILSRYVFLSFTIDTLELEQKTLRQTAGIKLSETLVEFIDCMLVSAKKQRRALKETMYKERLFIQPLGSNDVFTSFLFILDKKEERRDFFNPAIRKKVEAILIELKRETQTNYHHLYQKPTLSFNQMFFSHIS</sequence>
<gene>
    <name evidence="1" type="ORF">HMI01_08660</name>
    <name evidence="2" type="ORF">SAMN05421668_10679</name>
</gene>
<reference evidence="1 4" key="2">
    <citation type="submission" date="2019-07" db="EMBL/GenBank/DDBJ databases">
        <title>Whole genome shotgun sequence of Halolactibacillus miurensis NBRC 100873.</title>
        <authorList>
            <person name="Hosoyama A."/>
            <person name="Uohara A."/>
            <person name="Ohji S."/>
            <person name="Ichikawa N."/>
        </authorList>
    </citation>
    <scope>NUCLEOTIDE SEQUENCE [LARGE SCALE GENOMIC DNA]</scope>
    <source>
        <strain evidence="1 4">NBRC 100873</strain>
    </source>
</reference>
<dbReference type="RefSeq" id="WP_089853288.1">
    <property type="nucleotide sequence ID" value="NZ_BJWJ01000006.1"/>
</dbReference>
<evidence type="ECO:0000313" key="4">
    <source>
        <dbReference type="Proteomes" id="UP000321773"/>
    </source>
</evidence>
<dbReference type="AlphaFoldDB" id="A0A1I6RGD7"/>
<proteinExistence type="predicted"/>
<evidence type="ECO:0000313" key="1">
    <source>
        <dbReference type="EMBL" id="GEM03878.1"/>
    </source>
</evidence>
<accession>A0A1I6RGD7</accession>
<keyword evidence="4" id="KW-1185">Reference proteome</keyword>
<dbReference type="EMBL" id="FPAI01000006">
    <property type="protein sequence ID" value="SFS63714.1"/>
    <property type="molecule type" value="Genomic_DNA"/>
</dbReference>
<protein>
    <submittedName>
        <fullName evidence="2">Uncharacterized protein</fullName>
    </submittedName>
</protein>
<dbReference type="Proteomes" id="UP000199139">
    <property type="component" value="Unassembled WGS sequence"/>
</dbReference>
<reference evidence="2 3" key="1">
    <citation type="submission" date="2016-10" db="EMBL/GenBank/DDBJ databases">
        <authorList>
            <person name="de Groot N.N."/>
        </authorList>
    </citation>
    <scope>NUCLEOTIDE SEQUENCE [LARGE SCALE GENOMIC DNA]</scope>
    <source>
        <strain evidence="2 3">DSM 17074</strain>
    </source>
</reference>
<dbReference type="Pfam" id="PF26325">
    <property type="entry name" value="YhjD"/>
    <property type="match status" value="1"/>
</dbReference>
<dbReference type="STRING" id="306541.SAMN05421668_10679"/>
<evidence type="ECO:0000313" key="3">
    <source>
        <dbReference type="Proteomes" id="UP000199139"/>
    </source>
</evidence>
<dbReference type="Proteomes" id="UP000321773">
    <property type="component" value="Unassembled WGS sequence"/>
</dbReference>
<dbReference type="InterPro" id="IPR058600">
    <property type="entry name" value="YhjD-like"/>
</dbReference>
<organism evidence="2 3">
    <name type="scientific">Halolactibacillus miurensis</name>
    <dbReference type="NCBI Taxonomy" id="306541"/>
    <lineage>
        <taxon>Bacteria</taxon>
        <taxon>Bacillati</taxon>
        <taxon>Bacillota</taxon>
        <taxon>Bacilli</taxon>
        <taxon>Bacillales</taxon>
        <taxon>Bacillaceae</taxon>
        <taxon>Halolactibacillus</taxon>
    </lineage>
</organism>
<evidence type="ECO:0000313" key="2">
    <source>
        <dbReference type="EMBL" id="SFS63714.1"/>
    </source>
</evidence>
<dbReference type="EMBL" id="BJWJ01000006">
    <property type="protein sequence ID" value="GEM03878.1"/>
    <property type="molecule type" value="Genomic_DNA"/>
</dbReference>